<feature type="transmembrane region" description="Helical" evidence="1">
    <location>
        <begin position="12"/>
        <end position="28"/>
    </location>
</feature>
<evidence type="ECO:0000256" key="1">
    <source>
        <dbReference type="SAM" id="Phobius"/>
    </source>
</evidence>
<feature type="transmembrane region" description="Helical" evidence="1">
    <location>
        <begin position="40"/>
        <end position="61"/>
    </location>
</feature>
<dbReference type="AlphaFoldDB" id="A0A1F6YWU3"/>
<accession>A0A1F6YWU3</accession>
<keyword evidence="1" id="KW-0472">Membrane</keyword>
<proteinExistence type="predicted"/>
<dbReference type="EMBL" id="MFWE01000002">
    <property type="protein sequence ID" value="OGJ10827.1"/>
    <property type="molecule type" value="Genomic_DNA"/>
</dbReference>
<comment type="caution">
    <text evidence="2">The sequence shown here is derived from an EMBL/GenBank/DDBJ whole genome shotgun (WGS) entry which is preliminary data.</text>
</comment>
<keyword evidence="1" id="KW-0812">Transmembrane</keyword>
<feature type="transmembrane region" description="Helical" evidence="1">
    <location>
        <begin position="73"/>
        <end position="91"/>
    </location>
</feature>
<gene>
    <name evidence="2" type="ORF">A2456_02260</name>
</gene>
<sequence length="92" mass="10511">MQTDKNKKKGVLLMFLGLIGFGFFYWYFDQAGARVEYRNVNSMLEILISFSFLIVGLYFGLYFYSGKKLANQIGGGSLLFLVIAYILGFLLH</sequence>
<dbReference type="Proteomes" id="UP000178975">
    <property type="component" value="Unassembled WGS sequence"/>
</dbReference>
<organism evidence="2 3">
    <name type="scientific">Candidatus Nomurabacteria bacterium RIFOXYC2_FULL_36_19</name>
    <dbReference type="NCBI Taxonomy" id="1801806"/>
    <lineage>
        <taxon>Bacteria</taxon>
        <taxon>Candidatus Nomuraibacteriota</taxon>
    </lineage>
</organism>
<name>A0A1F6YWU3_9BACT</name>
<protein>
    <submittedName>
        <fullName evidence="2">Uncharacterized protein</fullName>
    </submittedName>
</protein>
<reference evidence="2 3" key="1">
    <citation type="journal article" date="2016" name="Nat. Commun.">
        <title>Thousands of microbial genomes shed light on interconnected biogeochemical processes in an aquifer system.</title>
        <authorList>
            <person name="Anantharaman K."/>
            <person name="Brown C.T."/>
            <person name="Hug L.A."/>
            <person name="Sharon I."/>
            <person name="Castelle C.J."/>
            <person name="Probst A.J."/>
            <person name="Thomas B.C."/>
            <person name="Singh A."/>
            <person name="Wilkins M.J."/>
            <person name="Karaoz U."/>
            <person name="Brodie E.L."/>
            <person name="Williams K.H."/>
            <person name="Hubbard S.S."/>
            <person name="Banfield J.F."/>
        </authorList>
    </citation>
    <scope>NUCLEOTIDE SEQUENCE [LARGE SCALE GENOMIC DNA]</scope>
</reference>
<evidence type="ECO:0000313" key="2">
    <source>
        <dbReference type="EMBL" id="OGJ10827.1"/>
    </source>
</evidence>
<keyword evidence="1" id="KW-1133">Transmembrane helix</keyword>
<evidence type="ECO:0000313" key="3">
    <source>
        <dbReference type="Proteomes" id="UP000178975"/>
    </source>
</evidence>